<reference evidence="5" key="1">
    <citation type="journal article" date="2006" name="PLoS Biol.">
        <title>Macronuclear genome sequence of the ciliate Tetrahymena thermophila, a model eukaryote.</title>
        <authorList>
            <person name="Eisen J.A."/>
            <person name="Coyne R.S."/>
            <person name="Wu M."/>
            <person name="Wu D."/>
            <person name="Thiagarajan M."/>
            <person name="Wortman J.R."/>
            <person name="Badger J.H."/>
            <person name="Ren Q."/>
            <person name="Amedeo P."/>
            <person name="Jones K.M."/>
            <person name="Tallon L.J."/>
            <person name="Delcher A.L."/>
            <person name="Salzberg S.L."/>
            <person name="Silva J.C."/>
            <person name="Haas B.J."/>
            <person name="Majoros W.H."/>
            <person name="Farzad M."/>
            <person name="Carlton J.M."/>
            <person name="Smith R.K. Jr."/>
            <person name="Garg J."/>
            <person name="Pearlman R.E."/>
            <person name="Karrer K.M."/>
            <person name="Sun L."/>
            <person name="Manning G."/>
            <person name="Elde N.C."/>
            <person name="Turkewitz A.P."/>
            <person name="Asai D.J."/>
            <person name="Wilkes D.E."/>
            <person name="Wang Y."/>
            <person name="Cai H."/>
            <person name="Collins K."/>
            <person name="Stewart B.A."/>
            <person name="Lee S.R."/>
            <person name="Wilamowska K."/>
            <person name="Weinberg Z."/>
            <person name="Ruzzo W.L."/>
            <person name="Wloga D."/>
            <person name="Gaertig J."/>
            <person name="Frankel J."/>
            <person name="Tsao C.-C."/>
            <person name="Gorovsky M.A."/>
            <person name="Keeling P.J."/>
            <person name="Waller R.F."/>
            <person name="Patron N.J."/>
            <person name="Cherry J.M."/>
            <person name="Stover N.A."/>
            <person name="Krieger C.J."/>
            <person name="del Toro C."/>
            <person name="Ryder H.F."/>
            <person name="Williamson S.C."/>
            <person name="Barbeau R.A."/>
            <person name="Hamilton E.P."/>
            <person name="Orias E."/>
        </authorList>
    </citation>
    <scope>NUCLEOTIDE SEQUENCE [LARGE SCALE GENOMIC DNA]</scope>
    <source>
        <strain evidence="5">SB210</strain>
    </source>
</reference>
<dbReference type="PROSITE" id="PS50042">
    <property type="entry name" value="CNMP_BINDING_3"/>
    <property type="match status" value="1"/>
</dbReference>
<feature type="compositionally biased region" description="Polar residues" evidence="2">
    <location>
        <begin position="930"/>
        <end position="939"/>
    </location>
</feature>
<evidence type="ECO:0000256" key="2">
    <source>
        <dbReference type="SAM" id="MobiDB-lite"/>
    </source>
</evidence>
<protein>
    <submittedName>
        <fullName evidence="4">Cyclic nucleotide-binding domain protein</fullName>
    </submittedName>
</protein>
<feature type="domain" description="Cyclic nucleotide-binding" evidence="3">
    <location>
        <begin position="347"/>
        <end position="402"/>
    </location>
</feature>
<dbReference type="CDD" id="cd00038">
    <property type="entry name" value="CAP_ED"/>
    <property type="match status" value="1"/>
</dbReference>
<keyword evidence="5" id="KW-1185">Reference proteome</keyword>
<feature type="region of interest" description="Disordered" evidence="2">
    <location>
        <begin position="1135"/>
        <end position="1162"/>
    </location>
</feature>
<name>I7MHG0_TETTS</name>
<keyword evidence="1" id="KW-0175">Coiled coil</keyword>
<sequence length="1245" mass="146286">MSELEIYIQEQSENDKNLKEIQIQRSRDDGQQTSNLDGSKVQLFLQKMNLKSLDSNLLIPGSCNQSSKHKNHNSNLNFTTKSQEVLQPLSPKQNSAQQTQQTGESKRVKASIAMLQSQDIQTSFFQQQTLIGESSEYELCKNILKKPKSERNDKDLSVLQITLGNNLEFLQKYKTFLPMKSFKDLLFQFEYQECQPFEQILNIESKSNKIFFLLKGELAIFIPRIEKLECNDNNNLTQIPSDKNSQTVSKINLRKSQTQIDLKPQIKINEQIQTNQTVQEKSESKRRSISNQGKVLNTKSSSISMINILDDQEIYKENDINKVKQNFQKDMEEKFQNFMLLKFAKVGDMFGETSLEYRYPELYSVVCVTKCEFAVIQPSSYYKYFAHKFFLLHLESDKMFRKTQLFYNWPQYCIYEFSKISQRHQYKMHDVIFNIGEQINKIYFFCSGMIHKLQPLYQNQDIQSQVTKQNNQKAKKQQLQLGTKIEVINSVSVFGEEGILDQNETKLINKREYQVVCKKDETVVYSIEKKLFQLVYNYFAAKEGLDSYEQQQEKKKRKFLDSIYRSIRQMERIQILEKTIDEIKRQKQKENRRKQLQREQVLNENQILYAVTNDDLDHIQLNHYLKHQLEDQIGEKITNNQIKDKKRSFSQTSKRQNQTFYNITNFHFTEKELRKYKQMQINKIDKTLNQEMQIKDENNNNQILIVKDDLIQNPQHLNGENLQQQITIQNNQNPSQKLEQIKYNVIAQHLYQFELNKPQNNNSQSIQNSKNQSFVLGSKKAKFQNGDKYNIQKFPLQQQQYLVDRNVSKTELKSQSNKDLENSSNKIVEFSAGEKQEISMNELNKAEQQNNIQNKTSRLLKVNYNHYKNIIQNVNKSQKINNFYDENKNESDLFKNTSVFFEKSEQENVQTLPSSAIKSRNQSQEKKDNQQSPFSQQLKKTPFQKYKENSDEVKKIIRIRRSKSEKKYDFSIKTKGFDIPSINIVSQQASQQNIHQQQQQQANNSSSINTSFVGFNPEQSHKANMSALSALINLKLMNQQVSNLNIQDQIDQNNQLSTSEQIEKSLDNFYRKQSSPLPNYKQNKAMSMHQTIEEFNFKKILNSPKLHQIDLTMNAQSINKVFKNTLKLKSWHNSKIKNSKTNNQGNQTDLKYPSQQQHSQINSEQMKSLSNHIQNFEFYAKCKNGNPYNIYDGDVFQDFISRPVTAAAAQNIISKKTLIKDLMKQTQIKQYMIVQQKNVNNQIQL</sequence>
<feature type="region of interest" description="Disordered" evidence="2">
    <location>
        <begin position="905"/>
        <end position="949"/>
    </location>
</feature>
<evidence type="ECO:0000313" key="4">
    <source>
        <dbReference type="EMBL" id="EAR87502.1"/>
    </source>
</evidence>
<proteinExistence type="predicted"/>
<evidence type="ECO:0000313" key="5">
    <source>
        <dbReference type="Proteomes" id="UP000009168"/>
    </source>
</evidence>
<dbReference type="SUPFAM" id="SSF51206">
    <property type="entry name" value="cAMP-binding domain-like"/>
    <property type="match status" value="2"/>
</dbReference>
<dbReference type="AlphaFoldDB" id="I7MHG0"/>
<gene>
    <name evidence="4" type="ORF">TTHERM_00068100</name>
</gene>
<dbReference type="HOGENOM" id="CLU_266335_0_0_1"/>
<dbReference type="Gene3D" id="2.60.120.10">
    <property type="entry name" value="Jelly Rolls"/>
    <property type="match status" value="2"/>
</dbReference>
<dbReference type="EMBL" id="GG662853">
    <property type="protein sequence ID" value="EAR87502.1"/>
    <property type="molecule type" value="Genomic_DNA"/>
</dbReference>
<dbReference type="InterPro" id="IPR018490">
    <property type="entry name" value="cNMP-bd_dom_sf"/>
</dbReference>
<feature type="compositionally biased region" description="Polar residues" evidence="2">
    <location>
        <begin position="1139"/>
        <end position="1162"/>
    </location>
</feature>
<dbReference type="GeneID" id="7829055"/>
<dbReference type="Proteomes" id="UP000009168">
    <property type="component" value="Unassembled WGS sequence"/>
</dbReference>
<dbReference type="InterPro" id="IPR014710">
    <property type="entry name" value="RmlC-like_jellyroll"/>
</dbReference>
<dbReference type="KEGG" id="tet:TTHERM_00068100"/>
<evidence type="ECO:0000256" key="1">
    <source>
        <dbReference type="SAM" id="Coils"/>
    </source>
</evidence>
<feature type="compositionally biased region" description="Polar residues" evidence="2">
    <location>
        <begin position="907"/>
        <end position="922"/>
    </location>
</feature>
<dbReference type="InterPro" id="IPR000595">
    <property type="entry name" value="cNMP-bd_dom"/>
</dbReference>
<organism evidence="4 5">
    <name type="scientific">Tetrahymena thermophila (strain SB210)</name>
    <dbReference type="NCBI Taxonomy" id="312017"/>
    <lineage>
        <taxon>Eukaryota</taxon>
        <taxon>Sar</taxon>
        <taxon>Alveolata</taxon>
        <taxon>Ciliophora</taxon>
        <taxon>Intramacronucleata</taxon>
        <taxon>Oligohymenophorea</taxon>
        <taxon>Hymenostomatida</taxon>
        <taxon>Tetrahymenina</taxon>
        <taxon>Tetrahymenidae</taxon>
        <taxon>Tetrahymena</taxon>
    </lineage>
</organism>
<evidence type="ECO:0000259" key="3">
    <source>
        <dbReference type="PROSITE" id="PS50042"/>
    </source>
</evidence>
<feature type="coiled-coil region" evidence="1">
    <location>
        <begin position="566"/>
        <end position="606"/>
    </location>
</feature>
<accession>I7MHG0</accession>
<dbReference type="RefSeq" id="XP_001007747.1">
    <property type="nucleotide sequence ID" value="XM_001007747.2"/>
</dbReference>
<feature type="region of interest" description="Disordered" evidence="2">
    <location>
        <begin position="988"/>
        <end position="1013"/>
    </location>
</feature>
<dbReference type="InParanoid" id="I7MHG0"/>
<feature type="compositionally biased region" description="Low complexity" evidence="2">
    <location>
        <begin position="988"/>
        <end position="1009"/>
    </location>
</feature>